<evidence type="ECO:0000256" key="3">
    <source>
        <dbReference type="SAM" id="SignalP"/>
    </source>
</evidence>
<sequence precursor="true">MNRLVTFLTVLAFAACPATSLHAESPQAPTPQPLWANGAPDVTATADGDVPELLITQVESKTPTAAIVILPGGGYGGHAMGHEGYEFATWFQSMGISSAICTYRLRGKGNHGKGYGHPAPMMDAQRAIQTLRARAEALNIDPKRIGVIGFSAGGHLASTVSTKFLDADPDAADPIARVSSRPDFSILCYPVIGLGKPYTHKGSQRNLLGADASAELIASLSNEDQVSQKTPPTFLFHTEADKAVPVENSLQYYEACKRHGVSAELHVFPEGRHGLGLARDIPGANQWPQLCEAWLDRMGMK</sequence>
<gene>
    <name evidence="5" type="primary">axeA1_3</name>
    <name evidence="5" type="ORF">K239x_05580</name>
</gene>
<evidence type="ECO:0000313" key="5">
    <source>
        <dbReference type="EMBL" id="QDT08618.1"/>
    </source>
</evidence>
<keyword evidence="3" id="KW-0732">Signal</keyword>
<evidence type="ECO:0000256" key="2">
    <source>
        <dbReference type="SAM" id="MobiDB-lite"/>
    </source>
</evidence>
<dbReference type="OrthoDB" id="9794725at2"/>
<dbReference type="EC" id="3.1.1.72" evidence="5"/>
<dbReference type="Pfam" id="PF20434">
    <property type="entry name" value="BD-FAE"/>
    <property type="match status" value="1"/>
</dbReference>
<dbReference type="InterPro" id="IPR050300">
    <property type="entry name" value="GDXG_lipolytic_enzyme"/>
</dbReference>
<organism evidence="5 6">
    <name type="scientific">Stieleria marina</name>
    <dbReference type="NCBI Taxonomy" id="1930275"/>
    <lineage>
        <taxon>Bacteria</taxon>
        <taxon>Pseudomonadati</taxon>
        <taxon>Planctomycetota</taxon>
        <taxon>Planctomycetia</taxon>
        <taxon>Pirellulales</taxon>
        <taxon>Pirellulaceae</taxon>
        <taxon>Stieleria</taxon>
    </lineage>
</organism>
<name>A0A517NNB5_9BACT</name>
<dbReference type="InterPro" id="IPR049492">
    <property type="entry name" value="BD-FAE-like_dom"/>
</dbReference>
<evidence type="ECO:0000259" key="4">
    <source>
        <dbReference type="Pfam" id="PF20434"/>
    </source>
</evidence>
<reference evidence="5 6" key="1">
    <citation type="submission" date="2019-02" db="EMBL/GenBank/DDBJ databases">
        <title>Deep-cultivation of Planctomycetes and their phenomic and genomic characterization uncovers novel biology.</title>
        <authorList>
            <person name="Wiegand S."/>
            <person name="Jogler M."/>
            <person name="Boedeker C."/>
            <person name="Pinto D."/>
            <person name="Vollmers J."/>
            <person name="Rivas-Marin E."/>
            <person name="Kohn T."/>
            <person name="Peeters S.H."/>
            <person name="Heuer A."/>
            <person name="Rast P."/>
            <person name="Oberbeckmann S."/>
            <person name="Bunk B."/>
            <person name="Jeske O."/>
            <person name="Meyerdierks A."/>
            <person name="Storesund J.E."/>
            <person name="Kallscheuer N."/>
            <person name="Luecker S."/>
            <person name="Lage O.M."/>
            <person name="Pohl T."/>
            <person name="Merkel B.J."/>
            <person name="Hornburger P."/>
            <person name="Mueller R.-W."/>
            <person name="Bruemmer F."/>
            <person name="Labrenz M."/>
            <person name="Spormann A.M."/>
            <person name="Op den Camp H."/>
            <person name="Overmann J."/>
            <person name="Amann R."/>
            <person name="Jetten M.S.M."/>
            <person name="Mascher T."/>
            <person name="Medema M.H."/>
            <person name="Devos D.P."/>
            <person name="Kaster A.-K."/>
            <person name="Ovreas L."/>
            <person name="Rohde M."/>
            <person name="Galperin M.Y."/>
            <person name="Jogler C."/>
        </authorList>
    </citation>
    <scope>NUCLEOTIDE SEQUENCE [LARGE SCALE GENOMIC DNA]</scope>
    <source>
        <strain evidence="5 6">K23_9</strain>
    </source>
</reference>
<protein>
    <submittedName>
        <fullName evidence="5">Acetylxylan esterase</fullName>
        <ecNumber evidence="5">3.1.1.72</ecNumber>
    </submittedName>
</protein>
<keyword evidence="6" id="KW-1185">Reference proteome</keyword>
<feature type="chain" id="PRO_5021734273" evidence="3">
    <location>
        <begin position="24"/>
        <end position="301"/>
    </location>
</feature>
<feature type="domain" description="BD-FAE-like" evidence="4">
    <location>
        <begin position="59"/>
        <end position="254"/>
    </location>
</feature>
<dbReference type="SUPFAM" id="SSF53474">
    <property type="entry name" value="alpha/beta-Hydrolases"/>
    <property type="match status" value="1"/>
</dbReference>
<proteinExistence type="predicted"/>
<dbReference type="InterPro" id="IPR029058">
    <property type="entry name" value="AB_hydrolase_fold"/>
</dbReference>
<dbReference type="RefSeq" id="WP_145416135.1">
    <property type="nucleotide sequence ID" value="NZ_CP036526.1"/>
</dbReference>
<dbReference type="EMBL" id="CP036526">
    <property type="protein sequence ID" value="QDT08618.1"/>
    <property type="molecule type" value="Genomic_DNA"/>
</dbReference>
<feature type="signal peptide" evidence="3">
    <location>
        <begin position="1"/>
        <end position="23"/>
    </location>
</feature>
<dbReference type="GO" id="GO:0046555">
    <property type="term" value="F:acetylxylan esterase activity"/>
    <property type="evidence" value="ECO:0007669"/>
    <property type="project" value="UniProtKB-EC"/>
</dbReference>
<dbReference type="PANTHER" id="PTHR48081">
    <property type="entry name" value="AB HYDROLASE SUPERFAMILY PROTEIN C4A8.06C"/>
    <property type="match status" value="1"/>
</dbReference>
<dbReference type="PANTHER" id="PTHR48081:SF6">
    <property type="entry name" value="PEPTIDASE S9 PROLYL OLIGOPEPTIDASE CATALYTIC DOMAIN-CONTAINING PROTEIN"/>
    <property type="match status" value="1"/>
</dbReference>
<evidence type="ECO:0000256" key="1">
    <source>
        <dbReference type="ARBA" id="ARBA00022801"/>
    </source>
</evidence>
<dbReference type="Gene3D" id="3.40.50.1820">
    <property type="entry name" value="alpha/beta hydrolase"/>
    <property type="match status" value="1"/>
</dbReference>
<dbReference type="AlphaFoldDB" id="A0A517NNB5"/>
<dbReference type="Proteomes" id="UP000319817">
    <property type="component" value="Chromosome"/>
</dbReference>
<dbReference type="PROSITE" id="PS51257">
    <property type="entry name" value="PROKAR_LIPOPROTEIN"/>
    <property type="match status" value="1"/>
</dbReference>
<evidence type="ECO:0000313" key="6">
    <source>
        <dbReference type="Proteomes" id="UP000319817"/>
    </source>
</evidence>
<keyword evidence="1 5" id="KW-0378">Hydrolase</keyword>
<accession>A0A517NNB5</accession>
<feature type="region of interest" description="Disordered" evidence="2">
    <location>
        <begin position="22"/>
        <end position="42"/>
    </location>
</feature>